<dbReference type="EMBL" id="PDCK01000039">
    <property type="protein sequence ID" value="PRQ60325.1"/>
    <property type="molecule type" value="Genomic_DNA"/>
</dbReference>
<gene>
    <name evidence="2" type="ORF">RchiOBHm_Chr1g0379941</name>
</gene>
<comment type="caution">
    <text evidence="2">The sequence shown here is derived from an EMBL/GenBank/DDBJ whole genome shotgun (WGS) entry which is preliminary data.</text>
</comment>
<sequence>MGGGARSRARAKKRAGESRKAYEARERKKPDEAEPLLYLCTFEIYRGGLAGYRVQVIRLSDLFIPSDTPITIFCPKSQAPNSNSTEVLRQFAFLDGEHVPGHMGFGFLGSRIVLAGGRFLNPWMRHKPKPTYVLETDQSVEPNPRFISTRGTPNPKPPYMIPELEPEKRRPWMREIDGKLYALSGDHIGYAAFEVFDPRTDHVWASLPSLPIRNLPIGIDGLSLSSCAAVGTKILITLPLKSRVAVVKILCFDVAHPERSWTTLEEPPWWQFNSVFPDFYNEVLVLDLEDDDCEKLLFTYDFEYCQIRVSSMKLSNEGEPKCIQPLDEIDLPDAFKNLDDFLATSYSCAHLGGRRVCFSFVHLLTLLVFTFEFSYSISGIFSVKALGHRLFDYYSNEELRSIVLGGCFVL</sequence>
<name>A0A2P6SNQ6_ROSCH</name>
<protein>
    <recommendedName>
        <fullName evidence="4">DUF1618 domain-containing protein</fullName>
    </recommendedName>
</protein>
<dbReference type="Pfam" id="PF07893">
    <property type="entry name" value="DUF1668"/>
    <property type="match status" value="1"/>
</dbReference>
<dbReference type="Proteomes" id="UP000238479">
    <property type="component" value="Chromosome 1"/>
</dbReference>
<organism evidence="2 3">
    <name type="scientific">Rosa chinensis</name>
    <name type="common">China rose</name>
    <dbReference type="NCBI Taxonomy" id="74649"/>
    <lineage>
        <taxon>Eukaryota</taxon>
        <taxon>Viridiplantae</taxon>
        <taxon>Streptophyta</taxon>
        <taxon>Embryophyta</taxon>
        <taxon>Tracheophyta</taxon>
        <taxon>Spermatophyta</taxon>
        <taxon>Magnoliopsida</taxon>
        <taxon>eudicotyledons</taxon>
        <taxon>Gunneridae</taxon>
        <taxon>Pentapetalae</taxon>
        <taxon>rosids</taxon>
        <taxon>fabids</taxon>
        <taxon>Rosales</taxon>
        <taxon>Rosaceae</taxon>
        <taxon>Rosoideae</taxon>
        <taxon>Rosoideae incertae sedis</taxon>
        <taxon>Rosa</taxon>
    </lineage>
</organism>
<dbReference type="SUPFAM" id="SSF117281">
    <property type="entry name" value="Kelch motif"/>
    <property type="match status" value="1"/>
</dbReference>
<dbReference type="Gramene" id="PRQ60325">
    <property type="protein sequence ID" value="PRQ60325"/>
    <property type="gene ID" value="RchiOBHm_Chr1g0379941"/>
</dbReference>
<dbReference type="OrthoDB" id="935257at2759"/>
<keyword evidence="3" id="KW-1185">Reference proteome</keyword>
<accession>A0A2P6SNQ6</accession>
<evidence type="ECO:0000256" key="1">
    <source>
        <dbReference type="SAM" id="MobiDB-lite"/>
    </source>
</evidence>
<evidence type="ECO:0008006" key="4">
    <source>
        <dbReference type="Google" id="ProtNLM"/>
    </source>
</evidence>
<dbReference type="InterPro" id="IPR012871">
    <property type="entry name" value="DUF1668_ORYSA"/>
</dbReference>
<evidence type="ECO:0000313" key="2">
    <source>
        <dbReference type="EMBL" id="PRQ60325.1"/>
    </source>
</evidence>
<feature type="compositionally biased region" description="Basic and acidic residues" evidence="1">
    <location>
        <begin position="14"/>
        <end position="26"/>
    </location>
</feature>
<dbReference type="AlphaFoldDB" id="A0A2P6SNQ6"/>
<proteinExistence type="predicted"/>
<reference evidence="2 3" key="1">
    <citation type="journal article" date="2018" name="Nat. Genet.">
        <title>The Rosa genome provides new insights in the design of modern roses.</title>
        <authorList>
            <person name="Bendahmane M."/>
        </authorList>
    </citation>
    <scope>NUCLEOTIDE SEQUENCE [LARGE SCALE GENOMIC DNA]</scope>
    <source>
        <strain evidence="3">cv. Old Blush</strain>
    </source>
</reference>
<feature type="region of interest" description="Disordered" evidence="1">
    <location>
        <begin position="1"/>
        <end position="26"/>
    </location>
</feature>
<dbReference type="InterPro" id="IPR015915">
    <property type="entry name" value="Kelch-typ_b-propeller"/>
</dbReference>
<evidence type="ECO:0000313" key="3">
    <source>
        <dbReference type="Proteomes" id="UP000238479"/>
    </source>
</evidence>